<evidence type="ECO:0000256" key="10">
    <source>
        <dbReference type="ARBA" id="ARBA00031630"/>
    </source>
</evidence>
<evidence type="ECO:0000256" key="3">
    <source>
        <dbReference type="ARBA" id="ARBA00009723"/>
    </source>
</evidence>
<comment type="function">
    <text evidence="1">Catalyzes an early step in riboflavin biosynthesis, the NADPH-dependent reduction of the ribose side chain of 2,5-diamino-6-ribosylamino-4(3H)-pyrimidinone 5'-phosphate, yielding 2,5-diamino-6-ribitylamino-4(3H)-pyrimidinone 5'-phosphate.</text>
</comment>
<dbReference type="InterPro" id="IPR050765">
    <property type="entry name" value="Riboflavin_Biosynth_HTPR"/>
</dbReference>
<keyword evidence="6" id="KW-0686">Riboflavin biosynthesis</keyword>
<dbReference type="SUPFAM" id="SSF53597">
    <property type="entry name" value="Dihydrofolate reductase-like"/>
    <property type="match status" value="1"/>
</dbReference>
<name>A0AAE9W9G6_9SCHI</name>
<dbReference type="GO" id="GO:0009231">
    <property type="term" value="P:riboflavin biosynthetic process"/>
    <property type="evidence" value="ECO:0007669"/>
    <property type="project" value="UniProtKB-KW"/>
</dbReference>
<evidence type="ECO:0000259" key="13">
    <source>
        <dbReference type="Pfam" id="PF01872"/>
    </source>
</evidence>
<evidence type="ECO:0000256" key="9">
    <source>
        <dbReference type="ARBA" id="ARBA00030073"/>
    </source>
</evidence>
<proteinExistence type="inferred from homology"/>
<dbReference type="PANTHER" id="PTHR38011:SF7">
    <property type="entry name" value="2,5-DIAMINO-6-RIBOSYLAMINO-4(3H)-PYRIMIDINONE 5'-PHOSPHATE REDUCTASE"/>
    <property type="match status" value="1"/>
</dbReference>
<evidence type="ECO:0000256" key="6">
    <source>
        <dbReference type="ARBA" id="ARBA00022619"/>
    </source>
</evidence>
<dbReference type="AlphaFoldDB" id="A0AAE9W9G6"/>
<dbReference type="GeneID" id="80874058"/>
<evidence type="ECO:0000313" key="14">
    <source>
        <dbReference type="EMBL" id="WBW72202.1"/>
    </source>
</evidence>
<accession>A0AAE9W9G6</accession>
<evidence type="ECO:0000313" key="15">
    <source>
        <dbReference type="Proteomes" id="UP001212411"/>
    </source>
</evidence>
<comment type="catalytic activity">
    <reaction evidence="12">
        <text>2,5-diamino-6-(1-D-ribitylamino)pyrimidin-4(3H)-one 5'-phosphate + NADP(+) = 2,5-diamino-6-(1-D-ribosylamino)pyrimidin-4(3H)-one 5'-phosphate + NADPH + H(+)</text>
        <dbReference type="Rhea" id="RHEA:27278"/>
        <dbReference type="ChEBI" id="CHEBI:15378"/>
        <dbReference type="ChEBI" id="CHEBI:57783"/>
        <dbReference type="ChEBI" id="CHEBI:58349"/>
        <dbReference type="ChEBI" id="CHEBI:58890"/>
        <dbReference type="ChEBI" id="CHEBI:59545"/>
        <dbReference type="EC" id="1.1.1.302"/>
    </reaction>
</comment>
<evidence type="ECO:0000256" key="4">
    <source>
        <dbReference type="ARBA" id="ARBA00012851"/>
    </source>
</evidence>
<dbReference type="InterPro" id="IPR002734">
    <property type="entry name" value="RibDG_C"/>
</dbReference>
<dbReference type="EC" id="1.1.1.302" evidence="4"/>
<evidence type="ECO:0000256" key="11">
    <source>
        <dbReference type="ARBA" id="ARBA00047550"/>
    </source>
</evidence>
<evidence type="ECO:0000256" key="8">
    <source>
        <dbReference type="ARBA" id="ARBA00023002"/>
    </source>
</evidence>
<dbReference type="RefSeq" id="XP_056036445.1">
    <property type="nucleotide sequence ID" value="XM_056179369.1"/>
</dbReference>
<gene>
    <name evidence="14" type="primary">rib7</name>
    <name evidence="14" type="ORF">SOMG_00575</name>
</gene>
<evidence type="ECO:0000256" key="7">
    <source>
        <dbReference type="ARBA" id="ARBA00022857"/>
    </source>
</evidence>
<dbReference type="EMBL" id="CP115611">
    <property type="protein sequence ID" value="WBW72202.1"/>
    <property type="molecule type" value="Genomic_DNA"/>
</dbReference>
<comment type="catalytic activity">
    <reaction evidence="11">
        <text>2,5-diamino-6-(1-D-ribitylamino)pyrimidin-4(3H)-one 5'-phosphate + NAD(+) = 2,5-diamino-6-(1-D-ribosylamino)pyrimidin-4(3H)-one 5'-phosphate + NADH + H(+)</text>
        <dbReference type="Rhea" id="RHEA:27274"/>
        <dbReference type="ChEBI" id="CHEBI:15378"/>
        <dbReference type="ChEBI" id="CHEBI:57540"/>
        <dbReference type="ChEBI" id="CHEBI:57945"/>
        <dbReference type="ChEBI" id="CHEBI:58890"/>
        <dbReference type="ChEBI" id="CHEBI:59545"/>
        <dbReference type="EC" id="1.1.1.302"/>
    </reaction>
</comment>
<reference evidence="14 15" key="1">
    <citation type="journal article" date="2023" name="G3 (Bethesda)">
        <title>A high-quality reference genome for the fission yeast Schizosaccharomyces osmophilus.</title>
        <authorList>
            <person name="Jia G.S."/>
            <person name="Zhang W.C."/>
            <person name="Liang Y."/>
            <person name="Liu X.H."/>
            <person name="Rhind N."/>
            <person name="Pidoux A."/>
            <person name="Brysch-Herzberg M."/>
            <person name="Du L.L."/>
        </authorList>
    </citation>
    <scope>NUCLEOTIDE SEQUENCE [LARGE SCALE GENOMIC DNA]</scope>
    <source>
        <strain evidence="14 15">CBS 15793</strain>
    </source>
</reference>
<protein>
    <recommendedName>
        <fullName evidence="5">2,5-diamino-6-ribosylamino-4(3H)-pyrimidinone 5'-phosphate reductase</fullName>
        <ecNumber evidence="4">1.1.1.302</ecNumber>
    </recommendedName>
    <alternativeName>
        <fullName evidence="10">2,5-diamino-6-(5-phospho-D-ribosylamino)pyrimidin-4(3H)-one reductase</fullName>
    </alternativeName>
    <alternativeName>
        <fullName evidence="9">2,5-diamino-6-ribitylamino-4(3H)-pyrimidinone 5'-phosphate synthase</fullName>
    </alternativeName>
</protein>
<dbReference type="KEGG" id="som:SOMG_00575"/>
<keyword evidence="8" id="KW-0560">Oxidoreductase</keyword>
<evidence type="ECO:0000256" key="2">
    <source>
        <dbReference type="ARBA" id="ARBA00005104"/>
    </source>
</evidence>
<keyword evidence="15" id="KW-1185">Reference proteome</keyword>
<evidence type="ECO:0000256" key="12">
    <source>
        <dbReference type="ARBA" id="ARBA00049020"/>
    </source>
</evidence>
<dbReference type="Proteomes" id="UP001212411">
    <property type="component" value="Chromosome 1"/>
</dbReference>
<dbReference type="InterPro" id="IPR024072">
    <property type="entry name" value="DHFR-like_dom_sf"/>
</dbReference>
<evidence type="ECO:0000256" key="1">
    <source>
        <dbReference type="ARBA" id="ARBA00003555"/>
    </source>
</evidence>
<dbReference type="PANTHER" id="PTHR38011">
    <property type="entry name" value="DIHYDROFOLATE REDUCTASE FAMILY PROTEIN (AFU_ORTHOLOGUE AFUA_8G06820)"/>
    <property type="match status" value="1"/>
</dbReference>
<comment type="pathway">
    <text evidence="2">Cofactor biosynthesis; riboflavin biosynthesis.</text>
</comment>
<sequence>MEVKPAIFPHEQKNHVLLTWAQSMNGKIGYKNYSDDEKGNLFLGQLKISCKESFRMTHGLRASFDAIMVGSNTVRNDNPSLTCRYPHPEDSTCLAPLSMQPIPIIIDSHLSLNYASLKVMELARCGLTKAPWIVVAPSVIQRKTKDAQLQERWNCIEHYGGQIFVRDQEYPENWKDYVHLEKLQSNGASRIMVEGGATLLRKAFESNSFDSLVVTIAPKMFSDEETIGISYLKHLNLNHALWIPCGSDILLTTYKHFPMELLQLK</sequence>
<keyword evidence="7" id="KW-0521">NADP</keyword>
<feature type="domain" description="Bacterial bifunctional deaminase-reductase C-terminal" evidence="13">
    <location>
        <begin position="15"/>
        <end position="224"/>
    </location>
</feature>
<dbReference type="GO" id="GO:0008703">
    <property type="term" value="F:5-amino-6-(5-phosphoribosylamino)uracil reductase activity"/>
    <property type="evidence" value="ECO:0007669"/>
    <property type="project" value="InterPro"/>
</dbReference>
<dbReference type="Gene3D" id="3.40.430.10">
    <property type="entry name" value="Dihydrofolate Reductase, subunit A"/>
    <property type="match status" value="1"/>
</dbReference>
<organism evidence="14 15">
    <name type="scientific">Schizosaccharomyces osmophilus</name>
    <dbReference type="NCBI Taxonomy" id="2545709"/>
    <lineage>
        <taxon>Eukaryota</taxon>
        <taxon>Fungi</taxon>
        <taxon>Dikarya</taxon>
        <taxon>Ascomycota</taxon>
        <taxon>Taphrinomycotina</taxon>
        <taxon>Schizosaccharomycetes</taxon>
        <taxon>Schizosaccharomycetales</taxon>
        <taxon>Schizosaccharomycetaceae</taxon>
        <taxon>Schizosaccharomyces</taxon>
    </lineage>
</organism>
<comment type="similarity">
    <text evidence="3">Belongs to the HTP reductase family.</text>
</comment>
<dbReference type="Pfam" id="PF01872">
    <property type="entry name" value="RibD_C"/>
    <property type="match status" value="1"/>
</dbReference>
<evidence type="ECO:0000256" key="5">
    <source>
        <dbReference type="ARBA" id="ARBA00015035"/>
    </source>
</evidence>